<evidence type="ECO:0008006" key="3">
    <source>
        <dbReference type="Google" id="ProtNLM"/>
    </source>
</evidence>
<accession>A0ABP8XPV9</accession>
<name>A0ABP8XPV9_9MICO</name>
<dbReference type="InterPro" id="IPR032710">
    <property type="entry name" value="NTF2-like_dom_sf"/>
</dbReference>
<dbReference type="RefSeq" id="WP_345500698.1">
    <property type="nucleotide sequence ID" value="NZ_BAABLO010000001.1"/>
</dbReference>
<gene>
    <name evidence="1" type="ORF">GCM10025782_03250</name>
</gene>
<organism evidence="1 2">
    <name type="scientific">Pedococcus ginsenosidimutans</name>
    <dbReference type="NCBI Taxonomy" id="490570"/>
    <lineage>
        <taxon>Bacteria</taxon>
        <taxon>Bacillati</taxon>
        <taxon>Actinomycetota</taxon>
        <taxon>Actinomycetes</taxon>
        <taxon>Micrococcales</taxon>
        <taxon>Intrasporangiaceae</taxon>
        <taxon>Pedococcus</taxon>
    </lineage>
</organism>
<proteinExistence type="predicted"/>
<reference evidence="2" key="1">
    <citation type="journal article" date="2019" name="Int. J. Syst. Evol. Microbiol.">
        <title>The Global Catalogue of Microorganisms (GCM) 10K type strain sequencing project: providing services to taxonomists for standard genome sequencing and annotation.</title>
        <authorList>
            <consortium name="The Broad Institute Genomics Platform"/>
            <consortium name="The Broad Institute Genome Sequencing Center for Infectious Disease"/>
            <person name="Wu L."/>
            <person name="Ma J."/>
        </authorList>
    </citation>
    <scope>NUCLEOTIDE SEQUENCE [LARGE SCALE GENOMIC DNA]</scope>
    <source>
        <strain evidence="2">JCM 18961</strain>
    </source>
</reference>
<dbReference type="Proteomes" id="UP001500556">
    <property type="component" value="Unassembled WGS sequence"/>
</dbReference>
<dbReference type="EMBL" id="BAABLO010000001">
    <property type="protein sequence ID" value="GAA4710567.1"/>
    <property type="molecule type" value="Genomic_DNA"/>
</dbReference>
<dbReference type="Gene3D" id="3.10.450.50">
    <property type="match status" value="1"/>
</dbReference>
<dbReference type="SUPFAM" id="SSF54427">
    <property type="entry name" value="NTF2-like"/>
    <property type="match status" value="1"/>
</dbReference>
<evidence type="ECO:0000313" key="1">
    <source>
        <dbReference type="EMBL" id="GAA4710567.1"/>
    </source>
</evidence>
<comment type="caution">
    <text evidence="1">The sequence shown here is derived from an EMBL/GenBank/DDBJ whole genome shotgun (WGS) entry which is preliminary data.</text>
</comment>
<evidence type="ECO:0000313" key="2">
    <source>
        <dbReference type="Proteomes" id="UP001500556"/>
    </source>
</evidence>
<keyword evidence="2" id="KW-1185">Reference proteome</keyword>
<protein>
    <recommendedName>
        <fullName evidence="3">SnoaL-like domain-containing protein</fullName>
    </recommendedName>
</protein>
<sequence>MAQPTVQELFRQAVAHDDAVAMREGLERMLGIADGSGLSPDEEYELRSAEFVMEMPQSGERIRGRDAMRSMQQAFPTPPQAVRVRRVVGAGRSWVLEGELDYGQGPWCVVVVFEVDDDGLVERETRYYTEKSDPPDWRSAWVEPIG</sequence>